<evidence type="ECO:0000313" key="1">
    <source>
        <dbReference type="EMBL" id="KAB8076490.1"/>
    </source>
</evidence>
<organism evidence="1 2">
    <name type="scientific">Aspergillus leporis</name>
    <dbReference type="NCBI Taxonomy" id="41062"/>
    <lineage>
        <taxon>Eukaryota</taxon>
        <taxon>Fungi</taxon>
        <taxon>Dikarya</taxon>
        <taxon>Ascomycota</taxon>
        <taxon>Pezizomycotina</taxon>
        <taxon>Eurotiomycetes</taxon>
        <taxon>Eurotiomycetidae</taxon>
        <taxon>Eurotiales</taxon>
        <taxon>Aspergillaceae</taxon>
        <taxon>Aspergillus</taxon>
        <taxon>Aspergillus subgen. Circumdati</taxon>
    </lineage>
</organism>
<protein>
    <submittedName>
        <fullName evidence="1">Putative cytoplasmic thioredoxin</fullName>
    </submittedName>
</protein>
<dbReference type="Proteomes" id="UP000326565">
    <property type="component" value="Unassembled WGS sequence"/>
</dbReference>
<name>A0A5N5XB64_9EURO</name>
<dbReference type="AlphaFoldDB" id="A0A5N5XB64"/>
<proteinExistence type="predicted"/>
<dbReference type="OrthoDB" id="10263751at2759"/>
<accession>A0A5N5XB64</accession>
<reference evidence="1 2" key="1">
    <citation type="submission" date="2019-04" db="EMBL/GenBank/DDBJ databases">
        <title>Friends and foes A comparative genomics study of 23 Aspergillus species from section Flavi.</title>
        <authorList>
            <consortium name="DOE Joint Genome Institute"/>
            <person name="Kjaerbolling I."/>
            <person name="Vesth T."/>
            <person name="Frisvad J.C."/>
            <person name="Nybo J.L."/>
            <person name="Theobald S."/>
            <person name="Kildgaard S."/>
            <person name="Isbrandt T."/>
            <person name="Kuo A."/>
            <person name="Sato A."/>
            <person name="Lyhne E.K."/>
            <person name="Kogle M.E."/>
            <person name="Wiebenga A."/>
            <person name="Kun R.S."/>
            <person name="Lubbers R.J."/>
            <person name="Makela M.R."/>
            <person name="Barry K."/>
            <person name="Chovatia M."/>
            <person name="Clum A."/>
            <person name="Daum C."/>
            <person name="Haridas S."/>
            <person name="He G."/>
            <person name="LaButti K."/>
            <person name="Lipzen A."/>
            <person name="Mondo S."/>
            <person name="Riley R."/>
            <person name="Salamov A."/>
            <person name="Simmons B.A."/>
            <person name="Magnuson J.K."/>
            <person name="Henrissat B."/>
            <person name="Mortensen U.H."/>
            <person name="Larsen T.O."/>
            <person name="Devries R.P."/>
            <person name="Grigoriev I.V."/>
            <person name="Machida M."/>
            <person name="Baker S.E."/>
            <person name="Andersen M.R."/>
        </authorList>
    </citation>
    <scope>NUCLEOTIDE SEQUENCE [LARGE SCALE GENOMIC DNA]</scope>
    <source>
        <strain evidence="1 2">CBS 151.66</strain>
    </source>
</reference>
<keyword evidence="2" id="KW-1185">Reference proteome</keyword>
<gene>
    <name evidence="1" type="ORF">BDV29DRAFT_154664</name>
</gene>
<dbReference type="InterPro" id="IPR036249">
    <property type="entry name" value="Thioredoxin-like_sf"/>
</dbReference>
<sequence>MGVAELKSVQDFKSAISDNFLAIVAADIEDSGPWEAIAPKFELFSNRYPAIKFFRADVDKVPDKGYEYVDKVVGANPGVLDAAVREHANEGKG</sequence>
<dbReference type="CDD" id="cd02947">
    <property type="entry name" value="TRX_family"/>
    <property type="match status" value="1"/>
</dbReference>
<dbReference type="SUPFAM" id="SSF52833">
    <property type="entry name" value="Thioredoxin-like"/>
    <property type="match status" value="1"/>
</dbReference>
<dbReference type="EMBL" id="ML732180">
    <property type="protein sequence ID" value="KAB8076490.1"/>
    <property type="molecule type" value="Genomic_DNA"/>
</dbReference>
<evidence type="ECO:0000313" key="2">
    <source>
        <dbReference type="Proteomes" id="UP000326565"/>
    </source>
</evidence>